<accession>A0A9X9F2Y2</accession>
<dbReference type="SUPFAM" id="SSF55008">
    <property type="entry name" value="HMA, heavy metal-associated domain"/>
    <property type="match status" value="1"/>
</dbReference>
<gene>
    <name evidence="3" type="ORF">FC695_33480</name>
</gene>
<name>A0A9X9F2Y2_BACCE</name>
<feature type="non-terminal residue" evidence="3">
    <location>
        <position position="56"/>
    </location>
</feature>
<dbReference type="InterPro" id="IPR006121">
    <property type="entry name" value="HMA_dom"/>
</dbReference>
<dbReference type="Proteomes" id="UP000308444">
    <property type="component" value="Unassembled WGS sequence"/>
</dbReference>
<dbReference type="PROSITE" id="PS01047">
    <property type="entry name" value="HMA_1"/>
    <property type="match status" value="1"/>
</dbReference>
<protein>
    <recommendedName>
        <fullName evidence="2">HMA domain-containing protein</fullName>
    </recommendedName>
</protein>
<dbReference type="PROSITE" id="PS50846">
    <property type="entry name" value="HMA_2"/>
    <property type="match status" value="1"/>
</dbReference>
<dbReference type="Gene3D" id="3.30.70.100">
    <property type="match status" value="1"/>
</dbReference>
<feature type="domain" description="HMA" evidence="2">
    <location>
        <begin position="6"/>
        <end position="56"/>
    </location>
</feature>
<evidence type="ECO:0000256" key="1">
    <source>
        <dbReference type="ARBA" id="ARBA00022723"/>
    </source>
</evidence>
<dbReference type="Pfam" id="PF00403">
    <property type="entry name" value="HMA"/>
    <property type="match status" value="1"/>
</dbReference>
<proteinExistence type="predicted"/>
<reference evidence="3 4" key="1">
    <citation type="journal article" date="2019" name="Environ. Microbiol.">
        <title>An active ?-lactamase is a part of an orchestrated cell wall stress resistance network of Bacillus subtilis and related rhizosphere species.</title>
        <authorList>
            <person name="Bucher T."/>
            <person name="Keren-Paz A."/>
            <person name="Hausser J."/>
            <person name="Olender T."/>
            <person name="Cytryn E."/>
            <person name="Kolodkin-Gal I."/>
        </authorList>
    </citation>
    <scope>NUCLEOTIDE SEQUENCE [LARGE SCALE GENOMIC DNA]</scope>
    <source>
        <strain evidence="3 4">I32</strain>
    </source>
</reference>
<organism evidence="3 4">
    <name type="scientific">Bacillus cereus</name>
    <dbReference type="NCBI Taxonomy" id="1396"/>
    <lineage>
        <taxon>Bacteria</taxon>
        <taxon>Bacillati</taxon>
        <taxon>Bacillota</taxon>
        <taxon>Bacilli</taxon>
        <taxon>Bacillales</taxon>
        <taxon>Bacillaceae</taxon>
        <taxon>Bacillus</taxon>
        <taxon>Bacillus cereus group</taxon>
    </lineage>
</organism>
<dbReference type="CDD" id="cd00371">
    <property type="entry name" value="HMA"/>
    <property type="match status" value="1"/>
</dbReference>
<dbReference type="InterPro" id="IPR017969">
    <property type="entry name" value="Heavy-metal-associated_CS"/>
</dbReference>
<sequence length="56" mass="6033">MAEALVKKKLMLEGLDCANCAMKIEKGVGNIEGVNSCSVNFATKTMILETAQNKEN</sequence>
<dbReference type="InterPro" id="IPR036163">
    <property type="entry name" value="HMA_dom_sf"/>
</dbReference>
<dbReference type="AlphaFoldDB" id="A0A9X9F2Y2"/>
<evidence type="ECO:0000259" key="2">
    <source>
        <dbReference type="PROSITE" id="PS50846"/>
    </source>
</evidence>
<keyword evidence="1" id="KW-0479">Metal-binding</keyword>
<comment type="caution">
    <text evidence="3">The sequence shown here is derived from an EMBL/GenBank/DDBJ whole genome shotgun (WGS) entry which is preliminary data.</text>
</comment>
<dbReference type="EMBL" id="SZOH01003293">
    <property type="protein sequence ID" value="TKI91011.1"/>
    <property type="molecule type" value="Genomic_DNA"/>
</dbReference>
<evidence type="ECO:0000313" key="3">
    <source>
        <dbReference type="EMBL" id="TKI91011.1"/>
    </source>
</evidence>
<evidence type="ECO:0000313" key="4">
    <source>
        <dbReference type="Proteomes" id="UP000308444"/>
    </source>
</evidence>
<dbReference type="GO" id="GO:0046872">
    <property type="term" value="F:metal ion binding"/>
    <property type="evidence" value="ECO:0007669"/>
    <property type="project" value="UniProtKB-KW"/>
</dbReference>